<dbReference type="InterPro" id="IPR037459">
    <property type="entry name" value="RhgT-like"/>
</dbReference>
<dbReference type="InterPro" id="IPR036514">
    <property type="entry name" value="SGNH_hydro_sf"/>
</dbReference>
<dbReference type="PANTHER" id="PTHR43695">
    <property type="entry name" value="PUTATIVE (AFU_ORTHOLOGUE AFUA_2G17250)-RELATED"/>
    <property type="match status" value="1"/>
</dbReference>
<dbReference type="EMBL" id="CP044016">
    <property type="protein sequence ID" value="QES88797.1"/>
    <property type="molecule type" value="Genomic_DNA"/>
</dbReference>
<dbReference type="Proteomes" id="UP000292424">
    <property type="component" value="Chromosome"/>
</dbReference>
<reference evidence="4 5" key="1">
    <citation type="submission" date="2019-09" db="EMBL/GenBank/DDBJ databases">
        <title>Complete genome sequence of Arachidicoccus sp. B3-10 isolated from apple orchard soil.</title>
        <authorList>
            <person name="Kim H.S."/>
            <person name="Han K.-I."/>
            <person name="Suh M.K."/>
            <person name="Lee K.C."/>
            <person name="Eom M.K."/>
            <person name="Kim J.-S."/>
            <person name="Kang S.W."/>
            <person name="Sin Y."/>
            <person name="Lee J.-S."/>
        </authorList>
    </citation>
    <scope>NUCLEOTIDE SEQUENCE [LARGE SCALE GENOMIC DNA]</scope>
    <source>
        <strain evidence="4 5">B3-10</strain>
    </source>
</reference>
<dbReference type="InterPro" id="IPR013830">
    <property type="entry name" value="SGNH_hydro"/>
</dbReference>
<dbReference type="RefSeq" id="WP_131329745.1">
    <property type="nucleotide sequence ID" value="NZ_CP044016.1"/>
</dbReference>
<feature type="domain" description="SGNH hydrolase-type esterase" evidence="3">
    <location>
        <begin position="29"/>
        <end position="233"/>
    </location>
</feature>
<dbReference type="Gene3D" id="3.40.50.1110">
    <property type="entry name" value="SGNH hydrolase"/>
    <property type="match status" value="1"/>
</dbReference>
<keyword evidence="2" id="KW-0378">Hydrolase</keyword>
<dbReference type="PANTHER" id="PTHR43695:SF1">
    <property type="entry name" value="RHAMNOGALACTURONAN ACETYLESTERASE"/>
    <property type="match status" value="1"/>
</dbReference>
<evidence type="ECO:0000259" key="3">
    <source>
        <dbReference type="Pfam" id="PF13472"/>
    </source>
</evidence>
<dbReference type="GO" id="GO:0016788">
    <property type="term" value="F:hydrolase activity, acting on ester bonds"/>
    <property type="evidence" value="ECO:0007669"/>
    <property type="project" value="UniProtKB-ARBA"/>
</dbReference>
<dbReference type="CDD" id="cd01821">
    <property type="entry name" value="Rhamnogalacturan_acetylesterase_like"/>
    <property type="match status" value="1"/>
</dbReference>
<evidence type="ECO:0000313" key="5">
    <source>
        <dbReference type="Proteomes" id="UP000292424"/>
    </source>
</evidence>
<comment type="similarity">
    <text evidence="1">Belongs to the 'GDSL' lipolytic enzyme family.</text>
</comment>
<evidence type="ECO:0000256" key="1">
    <source>
        <dbReference type="ARBA" id="ARBA00008668"/>
    </source>
</evidence>
<evidence type="ECO:0000256" key="2">
    <source>
        <dbReference type="ARBA" id="ARBA00022801"/>
    </source>
</evidence>
<accession>A0A5P2G0T5</accession>
<dbReference type="SUPFAM" id="SSF52266">
    <property type="entry name" value="SGNH hydrolase"/>
    <property type="match status" value="1"/>
</dbReference>
<name>A0A5P2G0T5_9BACT</name>
<organism evidence="4 5">
    <name type="scientific">Rhizosphaericola mali</name>
    <dbReference type="NCBI Taxonomy" id="2545455"/>
    <lineage>
        <taxon>Bacteria</taxon>
        <taxon>Pseudomonadati</taxon>
        <taxon>Bacteroidota</taxon>
        <taxon>Chitinophagia</taxon>
        <taxon>Chitinophagales</taxon>
        <taxon>Chitinophagaceae</taxon>
        <taxon>Rhizosphaericola</taxon>
    </lineage>
</organism>
<gene>
    <name evidence="4" type="ORF">E0W69_009075</name>
</gene>
<dbReference type="OrthoDB" id="9807041at2"/>
<protein>
    <submittedName>
        <fullName evidence="4">Rhamnogalacturonan acetylesterase</fullName>
    </submittedName>
</protein>
<sequence length="257" mass="29033">MKKINWLFALVVLITLFAFIRPKPALFIIGDSTVRNGSGSAKNVLQGWGSYLGNYFDSSKIYVENDAIGGRSSRSFIGEGRWDSVLNKVQKGDFLLVQFGHNDSGPLDDTARARGSIKGIGEESKDVYNPVLKKKETVHTYGWYLRKYIKDAKAKGVYPIICSPIPRNDWKDGKVLRNNDSYALWAKQVATEEKVPFIDLNNVLADDYQKEGKAYIANFFPEEHTHTNEAGARYNAKVVANQIRLIQSYDLKKYLLP</sequence>
<keyword evidence="5" id="KW-1185">Reference proteome</keyword>
<dbReference type="Pfam" id="PF13472">
    <property type="entry name" value="Lipase_GDSL_2"/>
    <property type="match status" value="1"/>
</dbReference>
<dbReference type="KEGG" id="arac:E0W69_009075"/>
<dbReference type="AlphaFoldDB" id="A0A5P2G0T5"/>
<evidence type="ECO:0000313" key="4">
    <source>
        <dbReference type="EMBL" id="QES88797.1"/>
    </source>
</evidence>
<proteinExistence type="inferred from homology"/>